<dbReference type="AlphaFoldDB" id="X1N2R2"/>
<gene>
    <name evidence="1" type="ORF">S06H3_40484</name>
</gene>
<dbReference type="EMBL" id="BARV01024854">
    <property type="protein sequence ID" value="GAI37873.1"/>
    <property type="molecule type" value="Genomic_DNA"/>
</dbReference>
<proteinExistence type="predicted"/>
<reference evidence="1" key="1">
    <citation type="journal article" date="2014" name="Front. Microbiol.">
        <title>High frequency of phylogenetically diverse reductive dehalogenase-homologous genes in deep subseafloor sedimentary metagenomes.</title>
        <authorList>
            <person name="Kawai M."/>
            <person name="Futagami T."/>
            <person name="Toyoda A."/>
            <person name="Takaki Y."/>
            <person name="Nishi S."/>
            <person name="Hori S."/>
            <person name="Arai W."/>
            <person name="Tsubouchi T."/>
            <person name="Morono Y."/>
            <person name="Uchiyama I."/>
            <person name="Ito T."/>
            <person name="Fujiyama A."/>
            <person name="Inagaki F."/>
            <person name="Takami H."/>
        </authorList>
    </citation>
    <scope>NUCLEOTIDE SEQUENCE</scope>
    <source>
        <strain evidence="1">Expedition CK06-06</strain>
    </source>
</reference>
<name>X1N2R2_9ZZZZ</name>
<protein>
    <submittedName>
        <fullName evidence="1">Uncharacterized protein</fullName>
    </submittedName>
</protein>
<feature type="non-terminal residue" evidence="1">
    <location>
        <position position="1"/>
    </location>
</feature>
<organism evidence="1">
    <name type="scientific">marine sediment metagenome</name>
    <dbReference type="NCBI Taxonomy" id="412755"/>
    <lineage>
        <taxon>unclassified sequences</taxon>
        <taxon>metagenomes</taxon>
        <taxon>ecological metagenomes</taxon>
    </lineage>
</organism>
<accession>X1N2R2</accession>
<sequence>LPGYLLIEDNENEKDYLNSYYIRNDSLFWRKHYGGKPAEDDYST</sequence>
<comment type="caution">
    <text evidence="1">The sequence shown here is derived from an EMBL/GenBank/DDBJ whole genome shotgun (WGS) entry which is preliminary data.</text>
</comment>
<evidence type="ECO:0000313" key="1">
    <source>
        <dbReference type="EMBL" id="GAI37873.1"/>
    </source>
</evidence>